<dbReference type="Pfam" id="PF10324">
    <property type="entry name" value="7TM_GPCR_Srw"/>
    <property type="match status" value="1"/>
</dbReference>
<feature type="transmembrane region" description="Helical" evidence="5">
    <location>
        <begin position="22"/>
        <end position="54"/>
    </location>
</feature>
<feature type="transmembrane region" description="Helical" evidence="5">
    <location>
        <begin position="196"/>
        <end position="221"/>
    </location>
</feature>
<feature type="transmembrane region" description="Helical" evidence="5">
    <location>
        <begin position="253"/>
        <end position="274"/>
    </location>
</feature>
<accession>A0AAV3YN13</accession>
<feature type="domain" description="G-protein coupled receptors family 1 profile" evidence="6">
    <location>
        <begin position="45"/>
        <end position="316"/>
    </location>
</feature>
<keyword evidence="7" id="KW-0675">Receptor</keyword>
<feature type="transmembrane region" description="Helical" evidence="5">
    <location>
        <begin position="153"/>
        <end position="176"/>
    </location>
</feature>
<name>A0AAV3YN13_9GAST</name>
<feature type="transmembrane region" description="Helical" evidence="5">
    <location>
        <begin position="66"/>
        <end position="93"/>
    </location>
</feature>
<comment type="subcellular location">
    <subcellularLocation>
        <location evidence="1">Membrane</location>
    </subcellularLocation>
</comment>
<feature type="transmembrane region" description="Helical" evidence="5">
    <location>
        <begin position="294"/>
        <end position="319"/>
    </location>
</feature>
<gene>
    <name evidence="7" type="ORF">PoB_001059500</name>
</gene>
<protein>
    <submittedName>
        <fullName evidence="7">Chemosensory receptor a</fullName>
    </submittedName>
</protein>
<comment type="caution">
    <text evidence="7">The sequence shown here is derived from an EMBL/GenBank/DDBJ whole genome shotgun (WGS) entry which is preliminary data.</text>
</comment>
<evidence type="ECO:0000256" key="2">
    <source>
        <dbReference type="ARBA" id="ARBA00022692"/>
    </source>
</evidence>
<keyword evidence="2 5" id="KW-0812">Transmembrane</keyword>
<dbReference type="PANTHER" id="PTHR46641:SF2">
    <property type="entry name" value="FMRFAMIDE RECEPTOR"/>
    <property type="match status" value="1"/>
</dbReference>
<dbReference type="PROSITE" id="PS50262">
    <property type="entry name" value="G_PROTEIN_RECEP_F1_2"/>
    <property type="match status" value="1"/>
</dbReference>
<evidence type="ECO:0000256" key="3">
    <source>
        <dbReference type="ARBA" id="ARBA00022989"/>
    </source>
</evidence>
<dbReference type="InterPro" id="IPR019427">
    <property type="entry name" value="7TM_GPCR_serpentine_rcpt_Srw"/>
</dbReference>
<keyword evidence="4 5" id="KW-0472">Membrane</keyword>
<dbReference type="Proteomes" id="UP000735302">
    <property type="component" value="Unassembled WGS sequence"/>
</dbReference>
<dbReference type="Gene3D" id="1.20.1070.10">
    <property type="entry name" value="Rhodopsin 7-helix transmembrane proteins"/>
    <property type="match status" value="1"/>
</dbReference>
<organism evidence="7 8">
    <name type="scientific">Plakobranchus ocellatus</name>
    <dbReference type="NCBI Taxonomy" id="259542"/>
    <lineage>
        <taxon>Eukaryota</taxon>
        <taxon>Metazoa</taxon>
        <taxon>Spiralia</taxon>
        <taxon>Lophotrochozoa</taxon>
        <taxon>Mollusca</taxon>
        <taxon>Gastropoda</taxon>
        <taxon>Heterobranchia</taxon>
        <taxon>Euthyneura</taxon>
        <taxon>Panpulmonata</taxon>
        <taxon>Sacoglossa</taxon>
        <taxon>Placobranchoidea</taxon>
        <taxon>Plakobranchidae</taxon>
        <taxon>Plakobranchus</taxon>
    </lineage>
</organism>
<evidence type="ECO:0000256" key="1">
    <source>
        <dbReference type="ARBA" id="ARBA00004370"/>
    </source>
</evidence>
<evidence type="ECO:0000259" key="6">
    <source>
        <dbReference type="PROSITE" id="PS50262"/>
    </source>
</evidence>
<reference evidence="7 8" key="1">
    <citation type="journal article" date="2021" name="Elife">
        <title>Chloroplast acquisition without the gene transfer in kleptoplastic sea slugs, Plakobranchus ocellatus.</title>
        <authorList>
            <person name="Maeda T."/>
            <person name="Takahashi S."/>
            <person name="Yoshida T."/>
            <person name="Shimamura S."/>
            <person name="Takaki Y."/>
            <person name="Nagai Y."/>
            <person name="Toyoda A."/>
            <person name="Suzuki Y."/>
            <person name="Arimoto A."/>
            <person name="Ishii H."/>
            <person name="Satoh N."/>
            <person name="Nishiyama T."/>
            <person name="Hasebe M."/>
            <person name="Maruyama T."/>
            <person name="Minagawa J."/>
            <person name="Obokata J."/>
            <person name="Shigenobu S."/>
        </authorList>
    </citation>
    <scope>NUCLEOTIDE SEQUENCE [LARGE SCALE GENOMIC DNA]</scope>
</reference>
<evidence type="ECO:0000256" key="5">
    <source>
        <dbReference type="SAM" id="Phobius"/>
    </source>
</evidence>
<keyword evidence="3 5" id="KW-1133">Transmembrane helix</keyword>
<evidence type="ECO:0000313" key="8">
    <source>
        <dbReference type="Proteomes" id="UP000735302"/>
    </source>
</evidence>
<evidence type="ECO:0000313" key="7">
    <source>
        <dbReference type="EMBL" id="GFN84089.1"/>
    </source>
</evidence>
<feature type="transmembrane region" description="Helical" evidence="5">
    <location>
        <begin position="121"/>
        <end position="141"/>
    </location>
</feature>
<dbReference type="AlphaFoldDB" id="A0AAV3YN13"/>
<dbReference type="GO" id="GO:0016020">
    <property type="term" value="C:membrane"/>
    <property type="evidence" value="ECO:0007669"/>
    <property type="project" value="UniProtKB-SubCell"/>
</dbReference>
<dbReference type="GO" id="GO:0008528">
    <property type="term" value="F:G protein-coupled peptide receptor activity"/>
    <property type="evidence" value="ECO:0007669"/>
    <property type="project" value="InterPro"/>
</dbReference>
<dbReference type="EMBL" id="BLXT01001278">
    <property type="protein sequence ID" value="GFN84089.1"/>
    <property type="molecule type" value="Genomic_DNA"/>
</dbReference>
<keyword evidence="8" id="KW-1185">Reference proteome</keyword>
<proteinExistence type="predicted"/>
<dbReference type="PANTHER" id="PTHR46641">
    <property type="entry name" value="FMRFAMIDE RECEPTOR-RELATED"/>
    <property type="match status" value="1"/>
</dbReference>
<dbReference type="InterPro" id="IPR017452">
    <property type="entry name" value="GPCR_Rhodpsn_7TM"/>
</dbReference>
<dbReference type="InterPro" id="IPR052954">
    <property type="entry name" value="GPCR-Ligand_Int"/>
</dbReference>
<evidence type="ECO:0000256" key="4">
    <source>
        <dbReference type="ARBA" id="ARBA00023136"/>
    </source>
</evidence>
<sequence>MTNTTFEDSSVSIVHEFISDAAFHYIIIAIRLILNPALGITGTCTNLINSAAFFRMGLTDGITQNFFILSISDWVLSVMALINFLSGVLYHIVYSDDETLRLHPLILYQISAVSQIVSQQVSAVVTIVIAIVRCCCVALPLRVKYLLTASRQLAVILVFGGLSTFVITFCFAHGHFAYHLDTKTNKSHYGLVGVKWYTFAVFSNIYFYSSFSIVIICLIILSTSLYRSYKFRKTTTIPFSSVHMRRINKEIRIIKTVVLVSAIFLVCYSVQVFFSILRNNIKGFSPQGEQKNAAFTFLVIHETFSLINANANIFIYFFFNTRYRITAKTLLKIRQ</sequence>
<dbReference type="SUPFAM" id="SSF81321">
    <property type="entry name" value="Family A G protein-coupled receptor-like"/>
    <property type="match status" value="1"/>
</dbReference>